<dbReference type="GO" id="GO:0000155">
    <property type="term" value="F:phosphorelay sensor kinase activity"/>
    <property type="evidence" value="ECO:0007669"/>
    <property type="project" value="InterPro"/>
</dbReference>
<dbReference type="InterPro" id="IPR000014">
    <property type="entry name" value="PAS"/>
</dbReference>
<dbReference type="FunFam" id="3.30.565.10:FF:000006">
    <property type="entry name" value="Sensor histidine kinase WalK"/>
    <property type="match status" value="1"/>
</dbReference>
<accession>A0A1H9QQJ4</accession>
<dbReference type="PANTHER" id="PTHR45453">
    <property type="entry name" value="PHOSPHATE REGULON SENSOR PROTEIN PHOR"/>
    <property type="match status" value="1"/>
</dbReference>
<evidence type="ECO:0000256" key="3">
    <source>
        <dbReference type="ARBA" id="ARBA00022553"/>
    </source>
</evidence>
<comment type="catalytic activity">
    <reaction evidence="1">
        <text>ATP + protein L-histidine = ADP + protein N-phospho-L-histidine.</text>
        <dbReference type="EC" id="2.7.13.3"/>
    </reaction>
</comment>
<dbReference type="Gene3D" id="3.30.450.20">
    <property type="entry name" value="PAS domain"/>
    <property type="match status" value="2"/>
</dbReference>
<evidence type="ECO:0000259" key="10">
    <source>
        <dbReference type="PROSITE" id="PS50112"/>
    </source>
</evidence>
<dbReference type="InterPro" id="IPR005467">
    <property type="entry name" value="His_kinase_dom"/>
</dbReference>
<protein>
    <recommendedName>
        <fullName evidence="2">histidine kinase</fullName>
        <ecNumber evidence="2">2.7.13.3</ecNumber>
    </recommendedName>
</protein>
<evidence type="ECO:0000256" key="7">
    <source>
        <dbReference type="ARBA" id="ARBA00023136"/>
    </source>
</evidence>
<evidence type="ECO:0000256" key="4">
    <source>
        <dbReference type="ARBA" id="ARBA00022679"/>
    </source>
</evidence>
<keyword evidence="13" id="KW-1185">Reference proteome</keyword>
<dbReference type="SUPFAM" id="SSF47384">
    <property type="entry name" value="Homodimeric domain of signal transducing histidine kinase"/>
    <property type="match status" value="1"/>
</dbReference>
<evidence type="ECO:0000256" key="6">
    <source>
        <dbReference type="ARBA" id="ARBA00023012"/>
    </source>
</evidence>
<dbReference type="InterPro" id="IPR000700">
    <property type="entry name" value="PAS-assoc_C"/>
</dbReference>
<dbReference type="GO" id="GO:0016036">
    <property type="term" value="P:cellular response to phosphate starvation"/>
    <property type="evidence" value="ECO:0007669"/>
    <property type="project" value="TreeGrafter"/>
</dbReference>
<dbReference type="Gene3D" id="1.10.287.130">
    <property type="match status" value="1"/>
</dbReference>
<evidence type="ECO:0000256" key="8">
    <source>
        <dbReference type="SAM" id="Coils"/>
    </source>
</evidence>
<dbReference type="CDD" id="cd00082">
    <property type="entry name" value="HisKA"/>
    <property type="match status" value="1"/>
</dbReference>
<dbReference type="NCBIfam" id="TIGR00229">
    <property type="entry name" value="sensory_box"/>
    <property type="match status" value="1"/>
</dbReference>
<dbReference type="EMBL" id="FOGG01000012">
    <property type="protein sequence ID" value="SER62708.1"/>
    <property type="molecule type" value="Genomic_DNA"/>
</dbReference>
<dbReference type="InterPro" id="IPR036890">
    <property type="entry name" value="HATPase_C_sf"/>
</dbReference>
<dbReference type="GO" id="GO:0005886">
    <property type="term" value="C:plasma membrane"/>
    <property type="evidence" value="ECO:0007669"/>
    <property type="project" value="TreeGrafter"/>
</dbReference>
<evidence type="ECO:0000256" key="5">
    <source>
        <dbReference type="ARBA" id="ARBA00022777"/>
    </source>
</evidence>
<dbReference type="RefSeq" id="WP_090884496.1">
    <property type="nucleotide sequence ID" value="NZ_FOGG01000012.1"/>
</dbReference>
<organism evidence="12 13">
    <name type="scientific">Pedobacter rhizosphaerae</name>
    <dbReference type="NCBI Taxonomy" id="390241"/>
    <lineage>
        <taxon>Bacteria</taxon>
        <taxon>Pseudomonadati</taxon>
        <taxon>Bacteroidota</taxon>
        <taxon>Sphingobacteriia</taxon>
        <taxon>Sphingobacteriales</taxon>
        <taxon>Sphingobacteriaceae</taxon>
        <taxon>Pedobacter</taxon>
    </lineage>
</organism>
<name>A0A1H9QQJ4_9SPHI</name>
<sequence length="572" mass="64442">MDKSSDYIKLEAAYREIQIQLEEANDIIDAIRSGEVDALVVNGKDGHQLFTLKSADHSYRIFIEQMIESALTLNRDGIISYCNSQFAALCQSPLERLIGKDFLDFIEPGYKDLAKEVITQAWQKETKAELLLKNSSGNNTPVQLSLKQLDLDESISLSVIITDLTDIKKTQQLLQIKNAELEEAQRLGEELNENLERIVQDRTAELEAKNHELFNALKDLRESEDNLHSAFNAGELGSCSLDLKTGRAEMSERFRELYGLPVSGEISWEMVLSAVDPAYIPGLNKVLENCIIYGSPVDSTYPIKHLLTGEKRWMRVVGKCKKDESGNFVSVSAVLMDVTDQKQDEQRKNDFIAMVSHELKTPLTSVKGYIQVLQLKAKIEKLAFPMKALEGANRQIVKMTNMINGFLNVARLESGKIMIDFEKVELNKLVQEILEEYKGDIVDHRFQENYGPELFIMADWEKLGQVINNLISNAIKYSSGNTDISISCFQDGSNAVFKIIDQGMGISTTDLPRLFERFYRVENSKTATVAGFGIGLYLSSEIIQRHQGRIWAESELGESSTFYFSIPLAIGQ</sequence>
<dbReference type="InterPro" id="IPR036097">
    <property type="entry name" value="HisK_dim/P_sf"/>
</dbReference>
<dbReference type="PROSITE" id="PS50113">
    <property type="entry name" value="PAC"/>
    <property type="match status" value="1"/>
</dbReference>
<feature type="domain" description="PAS" evidence="10">
    <location>
        <begin position="55"/>
        <end position="125"/>
    </location>
</feature>
<dbReference type="STRING" id="390241.SAMN04488023_112102"/>
<dbReference type="InterPro" id="IPR050351">
    <property type="entry name" value="BphY/WalK/GraS-like"/>
</dbReference>
<evidence type="ECO:0000259" key="11">
    <source>
        <dbReference type="PROSITE" id="PS50113"/>
    </source>
</evidence>
<dbReference type="PRINTS" id="PR00344">
    <property type="entry name" value="BCTRLSENSOR"/>
</dbReference>
<keyword evidence="3" id="KW-0597">Phosphoprotein</keyword>
<feature type="domain" description="Histidine kinase" evidence="9">
    <location>
        <begin position="354"/>
        <end position="570"/>
    </location>
</feature>
<dbReference type="SMART" id="SM00091">
    <property type="entry name" value="PAS"/>
    <property type="match status" value="1"/>
</dbReference>
<dbReference type="InterPro" id="IPR003594">
    <property type="entry name" value="HATPase_dom"/>
</dbReference>
<proteinExistence type="predicted"/>
<dbReference type="SMART" id="SM00388">
    <property type="entry name" value="HisKA"/>
    <property type="match status" value="1"/>
</dbReference>
<dbReference type="Pfam" id="PF02518">
    <property type="entry name" value="HATPase_c"/>
    <property type="match status" value="1"/>
</dbReference>
<dbReference type="PANTHER" id="PTHR45453:SF1">
    <property type="entry name" value="PHOSPHATE REGULON SENSOR PROTEIN PHOR"/>
    <property type="match status" value="1"/>
</dbReference>
<dbReference type="AlphaFoldDB" id="A0A1H9QQJ4"/>
<keyword evidence="6" id="KW-0902">Two-component regulatory system</keyword>
<gene>
    <name evidence="12" type="ORF">SAMN04488023_112102</name>
</gene>
<dbReference type="SMART" id="SM00387">
    <property type="entry name" value="HATPase_c"/>
    <property type="match status" value="1"/>
</dbReference>
<dbReference type="CDD" id="cd00130">
    <property type="entry name" value="PAS"/>
    <property type="match status" value="1"/>
</dbReference>
<keyword evidence="7" id="KW-0472">Membrane</keyword>
<dbReference type="InterPro" id="IPR003661">
    <property type="entry name" value="HisK_dim/P_dom"/>
</dbReference>
<reference evidence="12 13" key="1">
    <citation type="submission" date="2016-10" db="EMBL/GenBank/DDBJ databases">
        <authorList>
            <person name="de Groot N.N."/>
        </authorList>
    </citation>
    <scope>NUCLEOTIDE SEQUENCE [LARGE SCALE GENOMIC DNA]</scope>
    <source>
        <strain evidence="12 13">DSM 18610</strain>
    </source>
</reference>
<dbReference type="OrthoDB" id="9813151at2"/>
<keyword evidence="8" id="KW-0175">Coiled coil</keyword>
<dbReference type="GO" id="GO:0004721">
    <property type="term" value="F:phosphoprotein phosphatase activity"/>
    <property type="evidence" value="ECO:0007669"/>
    <property type="project" value="TreeGrafter"/>
</dbReference>
<dbReference type="EC" id="2.7.13.3" evidence="2"/>
<evidence type="ECO:0000259" key="9">
    <source>
        <dbReference type="PROSITE" id="PS50109"/>
    </source>
</evidence>
<dbReference type="Pfam" id="PF00512">
    <property type="entry name" value="HisKA"/>
    <property type="match status" value="1"/>
</dbReference>
<dbReference type="Proteomes" id="UP000199572">
    <property type="component" value="Unassembled WGS sequence"/>
</dbReference>
<dbReference type="InterPro" id="IPR004358">
    <property type="entry name" value="Sig_transdc_His_kin-like_C"/>
</dbReference>
<dbReference type="SUPFAM" id="SSF55785">
    <property type="entry name" value="PYP-like sensor domain (PAS domain)"/>
    <property type="match status" value="2"/>
</dbReference>
<dbReference type="FunFam" id="1.10.287.130:FF:000001">
    <property type="entry name" value="Two-component sensor histidine kinase"/>
    <property type="match status" value="1"/>
</dbReference>
<dbReference type="PROSITE" id="PS50109">
    <property type="entry name" value="HIS_KIN"/>
    <property type="match status" value="1"/>
</dbReference>
<evidence type="ECO:0000256" key="2">
    <source>
        <dbReference type="ARBA" id="ARBA00012438"/>
    </source>
</evidence>
<dbReference type="SUPFAM" id="SSF55874">
    <property type="entry name" value="ATPase domain of HSP90 chaperone/DNA topoisomerase II/histidine kinase"/>
    <property type="match status" value="1"/>
</dbReference>
<dbReference type="Gene3D" id="3.30.565.10">
    <property type="entry name" value="Histidine kinase-like ATPase, C-terminal domain"/>
    <property type="match status" value="1"/>
</dbReference>
<feature type="domain" description="PAC" evidence="11">
    <location>
        <begin position="297"/>
        <end position="350"/>
    </location>
</feature>
<dbReference type="InterPro" id="IPR035965">
    <property type="entry name" value="PAS-like_dom_sf"/>
</dbReference>
<dbReference type="PROSITE" id="PS50112">
    <property type="entry name" value="PAS"/>
    <property type="match status" value="1"/>
</dbReference>
<keyword evidence="4" id="KW-0808">Transferase</keyword>
<dbReference type="CDD" id="cd00075">
    <property type="entry name" value="HATPase"/>
    <property type="match status" value="1"/>
</dbReference>
<keyword evidence="5" id="KW-0418">Kinase</keyword>
<feature type="coiled-coil region" evidence="8">
    <location>
        <begin position="164"/>
        <end position="226"/>
    </location>
</feature>
<evidence type="ECO:0000256" key="1">
    <source>
        <dbReference type="ARBA" id="ARBA00000085"/>
    </source>
</evidence>
<dbReference type="Pfam" id="PF24820">
    <property type="entry name" value="Diguanyl_cycl_sensor"/>
    <property type="match status" value="1"/>
</dbReference>
<evidence type="ECO:0000313" key="12">
    <source>
        <dbReference type="EMBL" id="SER62708.1"/>
    </source>
</evidence>
<evidence type="ECO:0000313" key="13">
    <source>
        <dbReference type="Proteomes" id="UP000199572"/>
    </source>
</evidence>
<dbReference type="InterPro" id="IPR059127">
    <property type="entry name" value="Diguanyl_cycl_sensor_dom"/>
</dbReference>